<organism evidence="2">
    <name type="scientific">marine sediment metagenome</name>
    <dbReference type="NCBI Taxonomy" id="412755"/>
    <lineage>
        <taxon>unclassified sequences</taxon>
        <taxon>metagenomes</taxon>
        <taxon>ecological metagenomes</taxon>
    </lineage>
</organism>
<feature type="transmembrane region" description="Helical" evidence="1">
    <location>
        <begin position="12"/>
        <end position="34"/>
    </location>
</feature>
<keyword evidence="1" id="KW-0472">Membrane</keyword>
<dbReference type="AlphaFoldDB" id="X1AC58"/>
<name>X1AC58_9ZZZZ</name>
<sequence>MRTLIVHSQEGIIGRVTLTVYILEGVLAVSLQRLFAPIWPNWNATFGNIALFGFLNLVVWVVIILVWTQIKFVGSFEWMTTCVIQKSSGQKSSKMDK</sequence>
<evidence type="ECO:0000256" key="1">
    <source>
        <dbReference type="SAM" id="Phobius"/>
    </source>
</evidence>
<accession>X1AC58</accession>
<keyword evidence="1" id="KW-1133">Transmembrane helix</keyword>
<keyword evidence="1" id="KW-0812">Transmembrane</keyword>
<dbReference type="EMBL" id="BART01018948">
    <property type="protein sequence ID" value="GAG79990.1"/>
    <property type="molecule type" value="Genomic_DNA"/>
</dbReference>
<protein>
    <submittedName>
        <fullName evidence="2">Uncharacterized protein</fullName>
    </submittedName>
</protein>
<evidence type="ECO:0000313" key="2">
    <source>
        <dbReference type="EMBL" id="GAG79990.1"/>
    </source>
</evidence>
<gene>
    <name evidence="2" type="ORF">S01H4_35602</name>
</gene>
<reference evidence="2" key="1">
    <citation type="journal article" date="2014" name="Front. Microbiol.">
        <title>High frequency of phylogenetically diverse reductive dehalogenase-homologous genes in deep subseafloor sedimentary metagenomes.</title>
        <authorList>
            <person name="Kawai M."/>
            <person name="Futagami T."/>
            <person name="Toyoda A."/>
            <person name="Takaki Y."/>
            <person name="Nishi S."/>
            <person name="Hori S."/>
            <person name="Arai W."/>
            <person name="Tsubouchi T."/>
            <person name="Morono Y."/>
            <person name="Uchiyama I."/>
            <person name="Ito T."/>
            <person name="Fujiyama A."/>
            <person name="Inagaki F."/>
            <person name="Takami H."/>
        </authorList>
    </citation>
    <scope>NUCLEOTIDE SEQUENCE</scope>
    <source>
        <strain evidence="2">Expedition CK06-06</strain>
    </source>
</reference>
<comment type="caution">
    <text evidence="2">The sequence shown here is derived from an EMBL/GenBank/DDBJ whole genome shotgun (WGS) entry which is preliminary data.</text>
</comment>
<feature type="transmembrane region" description="Helical" evidence="1">
    <location>
        <begin position="46"/>
        <end position="67"/>
    </location>
</feature>
<proteinExistence type="predicted"/>